<protein>
    <recommendedName>
        <fullName evidence="3">Lipoprotein</fullName>
    </recommendedName>
</protein>
<accession>A0AAU7Y9N6</accession>
<dbReference type="RefSeq" id="WP_043243491.1">
    <property type="nucleotide sequence ID" value="NZ_CP158373.1"/>
</dbReference>
<feature type="chain" id="PRO_5043873935" description="Lipoprotein" evidence="1">
    <location>
        <begin position="22"/>
        <end position="152"/>
    </location>
</feature>
<reference evidence="2" key="1">
    <citation type="submission" date="2023-08" db="EMBL/GenBank/DDBJ databases">
        <title>Increased levels of nutrients transform a symbiont into a lethal pathobiont.</title>
        <authorList>
            <person name="Lachnit T."/>
            <person name="Ulrich L."/>
            <person name="Willmer F.M."/>
            <person name="Hasenbein T."/>
            <person name="Steiner L.X."/>
            <person name="Wolters M."/>
            <person name="Herbst E.M."/>
            <person name="Deines P."/>
        </authorList>
    </citation>
    <scope>NUCLEOTIDE SEQUENCE</scope>
    <source>
        <strain evidence="2">T3</strain>
    </source>
</reference>
<feature type="signal peptide" evidence="1">
    <location>
        <begin position="1"/>
        <end position="21"/>
    </location>
</feature>
<name>A0AAU7Y9N6_9PSED</name>
<proteinExistence type="predicted"/>
<gene>
    <name evidence="2" type="ORF">ABS648_11995</name>
</gene>
<evidence type="ECO:0000256" key="1">
    <source>
        <dbReference type="SAM" id="SignalP"/>
    </source>
</evidence>
<dbReference type="PROSITE" id="PS51257">
    <property type="entry name" value="PROKAR_LIPOPROTEIN"/>
    <property type="match status" value="1"/>
</dbReference>
<evidence type="ECO:0000313" key="2">
    <source>
        <dbReference type="EMBL" id="XBY66448.1"/>
    </source>
</evidence>
<keyword evidence="1" id="KW-0732">Signal</keyword>
<evidence type="ECO:0008006" key="3">
    <source>
        <dbReference type="Google" id="ProtNLM"/>
    </source>
</evidence>
<organism evidence="2">
    <name type="scientific">Pseudomonas solani</name>
    <dbReference type="NCBI Taxonomy" id="2731552"/>
    <lineage>
        <taxon>Bacteria</taxon>
        <taxon>Pseudomonadati</taxon>
        <taxon>Pseudomonadota</taxon>
        <taxon>Gammaproteobacteria</taxon>
        <taxon>Pseudomonadales</taxon>
        <taxon>Pseudomonadaceae</taxon>
        <taxon>Pseudomonas</taxon>
    </lineage>
</organism>
<sequence length="152" mass="15936">MKRTFLIVTVALMAACSNNNTTTSPVASNEAPSAAIQAFRDICLKTAPDFSQAAVVAKTFGVEVTDMGFMMAGFNADKSMSVQIQAGKECAVTTPSQRDESLTRQLLDSARGLSGTPVAQTAPSMVTLGGQVFILAHDRSGGEAYVLLKAKD</sequence>
<dbReference type="EMBL" id="CP158373">
    <property type="protein sequence ID" value="XBY66448.1"/>
    <property type="molecule type" value="Genomic_DNA"/>
</dbReference>
<dbReference type="AlphaFoldDB" id="A0AAU7Y9N6"/>